<gene>
    <name evidence="3" type="ORF">GCM10011494_25290</name>
</gene>
<accession>A0A916X6F8</accession>
<evidence type="ECO:0000256" key="1">
    <source>
        <dbReference type="SAM" id="Coils"/>
    </source>
</evidence>
<keyword evidence="4" id="KW-1185">Reference proteome</keyword>
<evidence type="ECO:0000313" key="3">
    <source>
        <dbReference type="EMBL" id="GGC05647.1"/>
    </source>
</evidence>
<dbReference type="EMBL" id="BMHK01000016">
    <property type="protein sequence ID" value="GGC05647.1"/>
    <property type="molecule type" value="Genomic_DNA"/>
</dbReference>
<dbReference type="InterPro" id="IPR018968">
    <property type="entry name" value="Phasin"/>
</dbReference>
<reference evidence="3" key="1">
    <citation type="journal article" date="2014" name="Int. J. Syst. Evol. Microbiol.">
        <title>Complete genome sequence of Corynebacterium casei LMG S-19264T (=DSM 44701T), isolated from a smear-ripened cheese.</title>
        <authorList>
            <consortium name="US DOE Joint Genome Institute (JGI-PGF)"/>
            <person name="Walter F."/>
            <person name="Albersmeier A."/>
            <person name="Kalinowski J."/>
            <person name="Ruckert C."/>
        </authorList>
    </citation>
    <scope>NUCLEOTIDE SEQUENCE</scope>
    <source>
        <strain evidence="3">CGMCC 1.15095</strain>
    </source>
</reference>
<dbReference type="AlphaFoldDB" id="A0A916X6F8"/>
<reference evidence="3" key="2">
    <citation type="submission" date="2020-09" db="EMBL/GenBank/DDBJ databases">
        <authorList>
            <person name="Sun Q."/>
            <person name="Zhou Y."/>
        </authorList>
    </citation>
    <scope>NUCLEOTIDE SEQUENCE</scope>
    <source>
        <strain evidence="3">CGMCC 1.15095</strain>
    </source>
</reference>
<feature type="domain" description="Phasin" evidence="2">
    <location>
        <begin position="37"/>
        <end position="119"/>
    </location>
</feature>
<dbReference type="Proteomes" id="UP000608154">
    <property type="component" value="Unassembled WGS sequence"/>
</dbReference>
<keyword evidence="1" id="KW-0175">Coiled coil</keyword>
<evidence type="ECO:0000259" key="2">
    <source>
        <dbReference type="Pfam" id="PF09361"/>
    </source>
</evidence>
<dbReference type="RefSeq" id="WP_188771902.1">
    <property type="nucleotide sequence ID" value="NZ_BMHK01000016.1"/>
</dbReference>
<feature type="coiled-coil region" evidence="1">
    <location>
        <begin position="9"/>
        <end position="36"/>
    </location>
</feature>
<protein>
    <recommendedName>
        <fullName evidence="2">Phasin domain-containing protein</fullName>
    </recommendedName>
</protein>
<comment type="caution">
    <text evidence="3">The sequence shown here is derived from an EMBL/GenBank/DDBJ whole genome shotgun (WGS) entry which is preliminary data.</text>
</comment>
<organism evidence="3 4">
    <name type="scientific">Novosphingobium endophyticum</name>
    <dbReference type="NCBI Taxonomy" id="1955250"/>
    <lineage>
        <taxon>Bacteria</taxon>
        <taxon>Pseudomonadati</taxon>
        <taxon>Pseudomonadota</taxon>
        <taxon>Alphaproteobacteria</taxon>
        <taxon>Sphingomonadales</taxon>
        <taxon>Sphingomonadaceae</taxon>
        <taxon>Novosphingobium</taxon>
    </lineage>
</organism>
<name>A0A916X6F8_9SPHN</name>
<evidence type="ECO:0000313" key="4">
    <source>
        <dbReference type="Proteomes" id="UP000608154"/>
    </source>
</evidence>
<dbReference type="Pfam" id="PF09361">
    <property type="entry name" value="Phasin_2"/>
    <property type="match status" value="1"/>
</dbReference>
<sequence length="146" mass="15493">MTTKKSKTASDLRAKLAEAQTKVKEATGKAKAASAKANDVIKANTEVVVQSGKILSGGIKEIGAAYVADGRKAVVALADDANALSKVKSMPEFIRLQGEQAARKLESVQAANKRNREALRGLFSGKLAPMIKDRVKANLDLFRKAA</sequence>
<proteinExistence type="predicted"/>